<evidence type="ECO:0000313" key="7">
    <source>
        <dbReference type="EMBL" id="PJA33157.1"/>
    </source>
</evidence>
<dbReference type="Gene3D" id="3.40.50.150">
    <property type="entry name" value="Vaccinia Virus protein VP39"/>
    <property type="match status" value="1"/>
</dbReference>
<evidence type="ECO:0000256" key="1">
    <source>
        <dbReference type="ARBA" id="ARBA00010396"/>
    </source>
</evidence>
<feature type="binding site" evidence="6">
    <location>
        <position position="102"/>
    </location>
    <ligand>
        <name>S-adenosyl-L-methionine</name>
        <dbReference type="ChEBI" id="CHEBI:59789"/>
    </ligand>
</feature>
<sequence>MLDKHKPVLLQESIEALDIQDGEIFLDGTLGGGGHSEEVLRRFPTTRIIGLDRDPEAVKRVREKLNIEIRVENFRHLDKVLEELEVRKVDAILLDLGLSSDQLETSGRGFSFLRDEPLDMRMSNEGIKAKDLLNSWDQHAIELVLHGFGEERDSRKIAEEIVRRRGIKPFETTFELVEAVLKVKPRSFRDKIHPATKTFQALRIAVNEELTNLEIGLEKGFKALDANGRFVVISFHSLEDRIVKNFFRDKVGLGLAKRVTSLYSARGNKPITASMEEIDENPRSRSAKLRVIEKI</sequence>
<dbReference type="AlphaFoldDB" id="A0A2M7WT24"/>
<dbReference type="InterPro" id="IPR023397">
    <property type="entry name" value="SAM-dep_MeTrfase_MraW_recog"/>
</dbReference>
<gene>
    <name evidence="6" type="primary">rsmH</name>
    <name evidence="7" type="ORF">CO185_00360</name>
</gene>
<evidence type="ECO:0000256" key="2">
    <source>
        <dbReference type="ARBA" id="ARBA00022552"/>
    </source>
</evidence>
<dbReference type="HAMAP" id="MF_01007">
    <property type="entry name" value="16SrRNA_methyltr_H"/>
    <property type="match status" value="1"/>
</dbReference>
<organism evidence="7 8">
    <name type="scientific">Candidatus Zambryskibacteria bacterium CG_4_9_14_3_um_filter_42_15</name>
    <dbReference type="NCBI Taxonomy" id="1975112"/>
    <lineage>
        <taxon>Bacteria</taxon>
        <taxon>Candidatus Zambryskiibacteriota</taxon>
    </lineage>
</organism>
<feature type="binding site" evidence="6">
    <location>
        <position position="95"/>
    </location>
    <ligand>
        <name>S-adenosyl-L-methionine</name>
        <dbReference type="ChEBI" id="CHEBI:59789"/>
    </ligand>
</feature>
<dbReference type="InterPro" id="IPR002903">
    <property type="entry name" value="RsmH"/>
</dbReference>
<reference evidence="8" key="1">
    <citation type="submission" date="2017-09" db="EMBL/GenBank/DDBJ databases">
        <title>Depth-based differentiation of microbial function through sediment-hosted aquifers and enrichment of novel symbionts in the deep terrestrial subsurface.</title>
        <authorList>
            <person name="Probst A.J."/>
            <person name="Ladd B."/>
            <person name="Jarett J.K."/>
            <person name="Geller-Mcgrath D.E."/>
            <person name="Sieber C.M.K."/>
            <person name="Emerson J.B."/>
            <person name="Anantharaman K."/>
            <person name="Thomas B.C."/>
            <person name="Malmstrom R."/>
            <person name="Stieglmeier M."/>
            <person name="Klingl A."/>
            <person name="Woyke T."/>
            <person name="Ryan C.M."/>
            <person name="Banfield J.F."/>
        </authorList>
    </citation>
    <scope>NUCLEOTIDE SEQUENCE [LARGE SCALE GENOMIC DNA]</scope>
</reference>
<dbReference type="SUPFAM" id="SSF81799">
    <property type="entry name" value="Putative methyltransferase TM0872, insert domain"/>
    <property type="match status" value="1"/>
</dbReference>
<feature type="binding site" evidence="6">
    <location>
        <position position="52"/>
    </location>
    <ligand>
        <name>S-adenosyl-L-methionine</name>
        <dbReference type="ChEBI" id="CHEBI:59789"/>
    </ligand>
</feature>
<name>A0A2M7WT24_9BACT</name>
<dbReference type="PIRSF" id="PIRSF004486">
    <property type="entry name" value="MraW"/>
    <property type="match status" value="1"/>
</dbReference>
<comment type="similarity">
    <text evidence="1 6">Belongs to the methyltransferase superfamily. RsmH family.</text>
</comment>
<keyword evidence="2 6" id="KW-0698">rRNA processing</keyword>
<dbReference type="Pfam" id="PF01795">
    <property type="entry name" value="Methyltransf_5"/>
    <property type="match status" value="1"/>
</dbReference>
<keyword evidence="3 6" id="KW-0489">Methyltransferase</keyword>
<dbReference type="Proteomes" id="UP000230758">
    <property type="component" value="Unassembled WGS sequence"/>
</dbReference>
<evidence type="ECO:0000256" key="4">
    <source>
        <dbReference type="ARBA" id="ARBA00022679"/>
    </source>
</evidence>
<evidence type="ECO:0000256" key="5">
    <source>
        <dbReference type="ARBA" id="ARBA00022691"/>
    </source>
</evidence>
<feature type="binding site" evidence="6">
    <location>
        <position position="74"/>
    </location>
    <ligand>
        <name>S-adenosyl-L-methionine</name>
        <dbReference type="ChEBI" id="CHEBI:59789"/>
    </ligand>
</feature>
<dbReference type="GO" id="GO:0070475">
    <property type="term" value="P:rRNA base methylation"/>
    <property type="evidence" value="ECO:0007669"/>
    <property type="project" value="UniProtKB-UniRule"/>
</dbReference>
<comment type="subcellular location">
    <subcellularLocation>
        <location evidence="6">Cytoplasm</location>
    </subcellularLocation>
</comment>
<evidence type="ECO:0000313" key="8">
    <source>
        <dbReference type="Proteomes" id="UP000230758"/>
    </source>
</evidence>
<dbReference type="GO" id="GO:0071424">
    <property type="term" value="F:rRNA (cytosine-N4-)-methyltransferase activity"/>
    <property type="evidence" value="ECO:0007669"/>
    <property type="project" value="UniProtKB-UniRule"/>
</dbReference>
<evidence type="ECO:0000256" key="3">
    <source>
        <dbReference type="ARBA" id="ARBA00022603"/>
    </source>
</evidence>
<proteinExistence type="inferred from homology"/>
<protein>
    <recommendedName>
        <fullName evidence="6">Ribosomal RNA small subunit methyltransferase H</fullName>
        <ecNumber evidence="6">2.1.1.199</ecNumber>
    </recommendedName>
    <alternativeName>
        <fullName evidence="6">16S rRNA m(4)C1402 methyltransferase</fullName>
    </alternativeName>
    <alternativeName>
        <fullName evidence="6">rRNA (cytosine-N(4)-)-methyltransferase RsmH</fullName>
    </alternativeName>
</protein>
<dbReference type="GO" id="GO:0005737">
    <property type="term" value="C:cytoplasm"/>
    <property type="evidence" value="ECO:0007669"/>
    <property type="project" value="UniProtKB-SubCell"/>
</dbReference>
<comment type="catalytic activity">
    <reaction evidence="6">
        <text>cytidine(1402) in 16S rRNA + S-adenosyl-L-methionine = N(4)-methylcytidine(1402) in 16S rRNA + S-adenosyl-L-homocysteine + H(+)</text>
        <dbReference type="Rhea" id="RHEA:42928"/>
        <dbReference type="Rhea" id="RHEA-COMP:10286"/>
        <dbReference type="Rhea" id="RHEA-COMP:10287"/>
        <dbReference type="ChEBI" id="CHEBI:15378"/>
        <dbReference type="ChEBI" id="CHEBI:57856"/>
        <dbReference type="ChEBI" id="CHEBI:59789"/>
        <dbReference type="ChEBI" id="CHEBI:74506"/>
        <dbReference type="ChEBI" id="CHEBI:82748"/>
        <dbReference type="EC" id="2.1.1.199"/>
    </reaction>
</comment>
<keyword evidence="5 6" id="KW-0949">S-adenosyl-L-methionine</keyword>
<comment type="caution">
    <text evidence="7">The sequence shown here is derived from an EMBL/GenBank/DDBJ whole genome shotgun (WGS) entry which is preliminary data.</text>
</comment>
<feature type="binding site" evidence="6">
    <location>
        <begin position="33"/>
        <end position="35"/>
    </location>
    <ligand>
        <name>S-adenosyl-L-methionine</name>
        <dbReference type="ChEBI" id="CHEBI:59789"/>
    </ligand>
</feature>
<dbReference type="EMBL" id="PFXF01000006">
    <property type="protein sequence ID" value="PJA33157.1"/>
    <property type="molecule type" value="Genomic_DNA"/>
</dbReference>
<evidence type="ECO:0000256" key="6">
    <source>
        <dbReference type="HAMAP-Rule" id="MF_01007"/>
    </source>
</evidence>
<dbReference type="CDD" id="cd02440">
    <property type="entry name" value="AdoMet_MTases"/>
    <property type="match status" value="1"/>
</dbReference>
<keyword evidence="4 6" id="KW-0808">Transferase</keyword>
<comment type="function">
    <text evidence="6">Specifically methylates the N4 position of cytidine in position 1402 (C1402) of 16S rRNA.</text>
</comment>
<keyword evidence="6" id="KW-0963">Cytoplasm</keyword>
<accession>A0A2M7WT24</accession>
<dbReference type="SUPFAM" id="SSF53335">
    <property type="entry name" value="S-adenosyl-L-methionine-dependent methyltransferases"/>
    <property type="match status" value="1"/>
</dbReference>
<dbReference type="EC" id="2.1.1.199" evidence="6"/>
<dbReference type="PANTHER" id="PTHR11265:SF0">
    <property type="entry name" value="12S RRNA N4-METHYLCYTIDINE METHYLTRANSFERASE"/>
    <property type="match status" value="1"/>
</dbReference>
<dbReference type="InterPro" id="IPR029063">
    <property type="entry name" value="SAM-dependent_MTases_sf"/>
</dbReference>
<dbReference type="PANTHER" id="PTHR11265">
    <property type="entry name" value="S-ADENOSYL-METHYLTRANSFERASE MRAW"/>
    <property type="match status" value="1"/>
</dbReference>
<dbReference type="NCBIfam" id="TIGR00006">
    <property type="entry name" value="16S rRNA (cytosine(1402)-N(4))-methyltransferase RsmH"/>
    <property type="match status" value="1"/>
</dbReference>
<dbReference type="Gene3D" id="1.10.150.170">
    <property type="entry name" value="Putative methyltransferase TM0872, insert domain"/>
    <property type="match status" value="1"/>
</dbReference>